<organism evidence="1 2">
    <name type="scientific">Poecilia reticulata</name>
    <name type="common">Guppy</name>
    <name type="synonym">Acanthophacelus reticulatus</name>
    <dbReference type="NCBI Taxonomy" id="8081"/>
    <lineage>
        <taxon>Eukaryota</taxon>
        <taxon>Metazoa</taxon>
        <taxon>Chordata</taxon>
        <taxon>Craniata</taxon>
        <taxon>Vertebrata</taxon>
        <taxon>Euteleostomi</taxon>
        <taxon>Actinopterygii</taxon>
        <taxon>Neopterygii</taxon>
        <taxon>Teleostei</taxon>
        <taxon>Neoteleostei</taxon>
        <taxon>Acanthomorphata</taxon>
        <taxon>Ovalentaria</taxon>
        <taxon>Atherinomorphae</taxon>
        <taxon>Cyprinodontiformes</taxon>
        <taxon>Poeciliidae</taxon>
        <taxon>Poeciliinae</taxon>
        <taxon>Poecilia</taxon>
    </lineage>
</organism>
<dbReference type="Ensembl" id="ENSPRET00000015972.1">
    <property type="protein sequence ID" value="ENSPREP00000015807.1"/>
    <property type="gene ID" value="ENSPREG00000010664.1"/>
</dbReference>
<evidence type="ECO:0000313" key="1">
    <source>
        <dbReference type="Ensembl" id="ENSPREP00000015807.1"/>
    </source>
</evidence>
<evidence type="ECO:0000313" key="2">
    <source>
        <dbReference type="Proteomes" id="UP000242638"/>
    </source>
</evidence>
<keyword evidence="2" id="KW-1185">Reference proteome</keyword>
<accession>A0A3P9P1U8</accession>
<reference evidence="2" key="1">
    <citation type="submission" date="2013-11" db="EMBL/GenBank/DDBJ databases">
        <title>The genomic landscape of the Guanapo guppy.</title>
        <authorList>
            <person name="Kuenstner A."/>
            <person name="Dreyer C."/>
        </authorList>
    </citation>
    <scope>NUCLEOTIDE SEQUENCE</scope>
    <source>
        <strain evidence="2">Guanapo</strain>
    </source>
</reference>
<sequence length="74" mass="8469">MCTRGLKVSCRYNASGRSALTSPRLDLMLLQLIDLHLDTHTPERHTWKKHTETAAMMQGRGSQRFREVEGSEVK</sequence>
<dbReference type="AlphaFoldDB" id="A0A3P9P1U8"/>
<name>A0A3P9P1U8_POERE</name>
<protein>
    <submittedName>
        <fullName evidence="1">Uncharacterized protein</fullName>
    </submittedName>
</protein>
<proteinExistence type="predicted"/>
<dbReference type="Bgee" id="ENSPREG00000010664">
    <property type="expression patterns" value="Expressed in head and 1 other cell type or tissue"/>
</dbReference>
<dbReference type="GeneTree" id="ENSGT00940000181015"/>
<reference evidence="1" key="2">
    <citation type="submission" date="2025-08" db="UniProtKB">
        <authorList>
            <consortium name="Ensembl"/>
        </authorList>
    </citation>
    <scope>IDENTIFICATION</scope>
    <source>
        <strain evidence="1">Guanapo</strain>
    </source>
</reference>
<reference evidence="1" key="3">
    <citation type="submission" date="2025-09" db="UniProtKB">
        <authorList>
            <consortium name="Ensembl"/>
        </authorList>
    </citation>
    <scope>IDENTIFICATION</scope>
    <source>
        <strain evidence="1">Guanapo</strain>
    </source>
</reference>
<dbReference type="Proteomes" id="UP000242638">
    <property type="component" value="Unassembled WGS sequence"/>
</dbReference>